<dbReference type="InterPro" id="IPR008547">
    <property type="entry name" value="DUF829_TMEM53"/>
</dbReference>
<accession>A0AAD9VCA7</accession>
<sequence length="284" mass="32599">MNIFHAMVESHVARVLWTSATRPLHCSAVRRSMEFYPCPEGFKKSGEVRPVVVLFGWLLAKSRHLHKYGELYHQYGADVITVKLEVMEILRPKKAELVATKVLNELTSAENKDRPVLVHGFSVGGYLYSHVLNLMENLEMFSPVKQRIFGQVFDSPVDFHGIPFGISNAAADNAFVRRLMQSSIELYLTIARYTTKVYLAQSHLFHNNPVRSPALFLFSKDDKVADFKTCQKVADYWSEQLDMDVRQLCFESSPHVSHFYVHSEKYTQAVKDFLRKVKLPIVTV</sequence>
<dbReference type="Pfam" id="PF05705">
    <property type="entry name" value="DUF829"/>
    <property type="match status" value="1"/>
</dbReference>
<dbReference type="PANTHER" id="PTHR20908:SF1">
    <property type="entry name" value="LD15586P"/>
    <property type="match status" value="1"/>
</dbReference>
<dbReference type="SUPFAM" id="SSF53474">
    <property type="entry name" value="alpha/beta-Hydrolases"/>
    <property type="match status" value="1"/>
</dbReference>
<organism evidence="1 2">
    <name type="scientific">Acropora cervicornis</name>
    <name type="common">Staghorn coral</name>
    <dbReference type="NCBI Taxonomy" id="6130"/>
    <lineage>
        <taxon>Eukaryota</taxon>
        <taxon>Metazoa</taxon>
        <taxon>Cnidaria</taxon>
        <taxon>Anthozoa</taxon>
        <taxon>Hexacorallia</taxon>
        <taxon>Scleractinia</taxon>
        <taxon>Astrocoeniina</taxon>
        <taxon>Acroporidae</taxon>
        <taxon>Acropora</taxon>
    </lineage>
</organism>
<dbReference type="InterPro" id="IPR029058">
    <property type="entry name" value="AB_hydrolase_fold"/>
</dbReference>
<dbReference type="AlphaFoldDB" id="A0AAD9VCA7"/>
<dbReference type="GO" id="GO:0017171">
    <property type="term" value="F:serine hydrolase activity"/>
    <property type="evidence" value="ECO:0007669"/>
    <property type="project" value="TreeGrafter"/>
</dbReference>
<evidence type="ECO:0000313" key="2">
    <source>
        <dbReference type="Proteomes" id="UP001249851"/>
    </source>
</evidence>
<protein>
    <submittedName>
        <fullName evidence="1">Transmembrane protein 53-B</fullName>
    </submittedName>
</protein>
<proteinExistence type="predicted"/>
<reference evidence="1" key="1">
    <citation type="journal article" date="2023" name="G3 (Bethesda)">
        <title>Whole genome assembly and annotation of the endangered Caribbean coral Acropora cervicornis.</title>
        <authorList>
            <person name="Selwyn J.D."/>
            <person name="Vollmer S.V."/>
        </authorList>
    </citation>
    <scope>NUCLEOTIDE SEQUENCE</scope>
    <source>
        <strain evidence="1">K2</strain>
    </source>
</reference>
<dbReference type="PANTHER" id="PTHR20908">
    <property type="entry name" value="LD15586P"/>
    <property type="match status" value="1"/>
</dbReference>
<keyword evidence="2" id="KW-1185">Reference proteome</keyword>
<dbReference type="Proteomes" id="UP001249851">
    <property type="component" value="Unassembled WGS sequence"/>
</dbReference>
<comment type="caution">
    <text evidence="1">The sequence shown here is derived from an EMBL/GenBank/DDBJ whole genome shotgun (WGS) entry which is preliminary data.</text>
</comment>
<dbReference type="EMBL" id="JARQWQ010000010">
    <property type="protein sequence ID" value="KAK2569074.1"/>
    <property type="molecule type" value="Genomic_DNA"/>
</dbReference>
<evidence type="ECO:0000313" key="1">
    <source>
        <dbReference type="EMBL" id="KAK2569074.1"/>
    </source>
</evidence>
<reference evidence="1" key="2">
    <citation type="journal article" date="2023" name="Science">
        <title>Genomic signatures of disease resistance in endangered staghorn corals.</title>
        <authorList>
            <person name="Vollmer S.V."/>
            <person name="Selwyn J.D."/>
            <person name="Despard B.A."/>
            <person name="Roesel C.L."/>
        </authorList>
    </citation>
    <scope>NUCLEOTIDE SEQUENCE</scope>
    <source>
        <strain evidence="1">K2</strain>
    </source>
</reference>
<dbReference type="Gene3D" id="3.40.50.1820">
    <property type="entry name" value="alpha/beta hydrolase"/>
    <property type="match status" value="1"/>
</dbReference>
<name>A0AAD9VCA7_ACRCE</name>
<keyword evidence="1" id="KW-0472">Membrane</keyword>
<gene>
    <name evidence="1" type="ORF">P5673_005958</name>
</gene>
<keyword evidence="1" id="KW-0812">Transmembrane</keyword>